<feature type="transmembrane region" description="Helical" evidence="1">
    <location>
        <begin position="112"/>
        <end position="141"/>
    </location>
</feature>
<dbReference type="OrthoDB" id="1633380at2"/>
<protein>
    <submittedName>
        <fullName evidence="3">Histidine transporter</fullName>
    </submittedName>
</protein>
<name>A0A1B2I2T0_9BACT</name>
<feature type="transmembrane region" description="Helical" evidence="1">
    <location>
        <begin position="195"/>
        <end position="213"/>
    </location>
</feature>
<reference evidence="3" key="1">
    <citation type="submission" date="2016-08" db="EMBL/GenBank/DDBJ databases">
        <title>Complete genome of Cloacibacillus porcorum.</title>
        <authorList>
            <person name="Looft T."/>
            <person name="Bayles D.O."/>
            <person name="Alt D.P."/>
        </authorList>
    </citation>
    <scope>NUCLEOTIDE SEQUENCE [LARGE SCALE GENOMIC DNA]</scope>
    <source>
        <strain evidence="3">CL-84</strain>
    </source>
</reference>
<dbReference type="Pfam" id="PF07670">
    <property type="entry name" value="Gate"/>
    <property type="match status" value="1"/>
</dbReference>
<evidence type="ECO:0000313" key="3">
    <source>
        <dbReference type="EMBL" id="ANZ44281.1"/>
    </source>
</evidence>
<evidence type="ECO:0000259" key="2">
    <source>
        <dbReference type="Pfam" id="PF07670"/>
    </source>
</evidence>
<dbReference type="EMBL" id="CP016757">
    <property type="protein sequence ID" value="ANZ44281.1"/>
    <property type="molecule type" value="Genomic_DNA"/>
</dbReference>
<keyword evidence="1" id="KW-0472">Membrane</keyword>
<feature type="transmembrane region" description="Helical" evidence="1">
    <location>
        <begin position="409"/>
        <end position="431"/>
    </location>
</feature>
<accession>A0A1B2I2T0</accession>
<feature type="transmembrane region" description="Helical" evidence="1">
    <location>
        <begin position="79"/>
        <end position="100"/>
    </location>
</feature>
<keyword evidence="1" id="KW-0812">Transmembrane</keyword>
<organism evidence="3 4">
    <name type="scientific">Cloacibacillus porcorum</name>
    <dbReference type="NCBI Taxonomy" id="1197717"/>
    <lineage>
        <taxon>Bacteria</taxon>
        <taxon>Thermotogati</taxon>
        <taxon>Synergistota</taxon>
        <taxon>Synergistia</taxon>
        <taxon>Synergistales</taxon>
        <taxon>Synergistaceae</taxon>
        <taxon>Cloacibacillus</taxon>
    </lineage>
</organism>
<feature type="transmembrane region" description="Helical" evidence="1">
    <location>
        <begin position="12"/>
        <end position="30"/>
    </location>
</feature>
<dbReference type="AlphaFoldDB" id="A0A1B2I2T0"/>
<dbReference type="STRING" id="1197717.BED41_03765"/>
<feature type="transmembrane region" description="Helical" evidence="1">
    <location>
        <begin position="162"/>
        <end position="180"/>
    </location>
</feature>
<feature type="domain" description="Nucleoside transporter/FeoB GTPase Gate" evidence="2">
    <location>
        <begin position="119"/>
        <end position="219"/>
    </location>
</feature>
<dbReference type="KEGG" id="cpor:BED41_03765"/>
<feature type="transmembrane region" description="Helical" evidence="1">
    <location>
        <begin position="297"/>
        <end position="321"/>
    </location>
</feature>
<dbReference type="RefSeq" id="WP_066743248.1">
    <property type="nucleotide sequence ID" value="NZ_CP016757.1"/>
</dbReference>
<keyword evidence="1" id="KW-1133">Transmembrane helix</keyword>
<gene>
    <name evidence="3" type="ORF">BED41_03765</name>
</gene>
<feature type="transmembrane region" description="Helical" evidence="1">
    <location>
        <begin position="50"/>
        <end position="67"/>
    </location>
</feature>
<sequence length="432" mass="47804">MEKQQQYSPLKFLFFSAIGIFMFFIPITFMGKNSIPVDHVITLIRKIPHLGALYVVIVTIWGVARAVRLKKYASSFTDAFFFVTNLIGTAFCAMVYFNIGPEWFLDKNIAPYIFNAVAVSVTMLIPIGSIFLAFLVNYGLMECVGELMVPVMRPIFHTPGRAAIDAVASFVGSYSVGLIITNNVYRKGGYTAREAAIIGTGFSTVSATFMIIVAKTLGIIEHWNIYFWVTLVVCFTVTSITLRIPPLSRVPDTFYPGAVPEGDITEETGGRFERAWKIGVRTGATAPGLYEIAKDNFTYGIVMASGVGAAIMFFGVSALLISKYTTLFDYTAWIYYPFFKVLGMPDAMLAAKAASTSIADMFLPAILCRDSALTTRFVVAVICISEVLFFSGMLPCLTGTDIPLKMREIFIIWFERVVFSILIATPIVYILF</sequence>
<proteinExistence type="predicted"/>
<dbReference type="Proteomes" id="UP000093044">
    <property type="component" value="Chromosome"/>
</dbReference>
<feature type="transmembrane region" description="Helical" evidence="1">
    <location>
        <begin position="225"/>
        <end position="244"/>
    </location>
</feature>
<dbReference type="GeneID" id="83056970"/>
<keyword evidence="4" id="KW-1185">Reference proteome</keyword>
<evidence type="ECO:0000256" key="1">
    <source>
        <dbReference type="SAM" id="Phobius"/>
    </source>
</evidence>
<feature type="transmembrane region" description="Helical" evidence="1">
    <location>
        <begin position="374"/>
        <end position="397"/>
    </location>
</feature>
<dbReference type="InterPro" id="IPR011642">
    <property type="entry name" value="Gate_dom"/>
</dbReference>
<evidence type="ECO:0000313" key="4">
    <source>
        <dbReference type="Proteomes" id="UP000093044"/>
    </source>
</evidence>